<proteinExistence type="predicted"/>
<name>A0A3M0I3R8_9ACTN</name>
<protein>
    <recommendedName>
        <fullName evidence="1">Hemerythrin-like domain-containing protein</fullName>
    </recommendedName>
</protein>
<sequence length="228" mass="25123">MTIEPRADVRDMHMAHTVFRREFGLAADLVRSVKPGDAESVKVVSEHIELVGTMLHHHHEGEDVHLWPRLVDRGGAEAAAAVRVMDEQHEAIGKCLSDVRTSLLEWRTGTDPRQGDELAAALERLLPVLTEHLGVEEDLALPLIEKHITAAEWGQMLTRSGAGTPPDKMPLTFGMMAYEAPLETVAEVIEKMPAEIREVIGGMAAQAFARYAERVHGTPTPKRIGARL</sequence>
<dbReference type="CDD" id="cd12108">
    <property type="entry name" value="Hr-like"/>
    <property type="match status" value="1"/>
</dbReference>
<accession>A0A3M0I3R8</accession>
<dbReference type="AlphaFoldDB" id="A0A3M0I3R8"/>
<dbReference type="EMBL" id="PENI01000016">
    <property type="protein sequence ID" value="RMB83414.1"/>
    <property type="molecule type" value="Genomic_DNA"/>
</dbReference>
<dbReference type="Proteomes" id="UP000270471">
    <property type="component" value="Unassembled WGS sequence"/>
</dbReference>
<feature type="domain" description="Hemerythrin-like" evidence="1">
    <location>
        <begin position="9"/>
        <end position="144"/>
    </location>
</feature>
<evidence type="ECO:0000259" key="1">
    <source>
        <dbReference type="Pfam" id="PF01814"/>
    </source>
</evidence>
<evidence type="ECO:0000313" key="2">
    <source>
        <dbReference type="EMBL" id="RMB83414.1"/>
    </source>
</evidence>
<dbReference type="OrthoDB" id="5197650at2"/>
<gene>
    <name evidence="2" type="ORF">CTZ28_23935</name>
</gene>
<dbReference type="RefSeq" id="WP_121891768.1">
    <property type="nucleotide sequence ID" value="NZ_PENI01000016.1"/>
</dbReference>
<reference evidence="2 3" key="1">
    <citation type="submission" date="2017-11" db="EMBL/GenBank/DDBJ databases">
        <title>Draft genome of actinobacteria isolated from guarana (Paullinia cupana (Mart.) Ducke.</title>
        <authorList>
            <person name="Siqueira K.A."/>
            <person name="Liotti R.G."/>
            <person name="Mendes T.A.O."/>
            <person name="Soares M.A."/>
        </authorList>
    </citation>
    <scope>NUCLEOTIDE SEQUENCE [LARGE SCALE GENOMIC DNA]</scope>
    <source>
        <strain evidence="2 3">193</strain>
    </source>
</reference>
<comment type="caution">
    <text evidence="2">The sequence shown here is derived from an EMBL/GenBank/DDBJ whole genome shotgun (WGS) entry which is preliminary data.</text>
</comment>
<dbReference type="InterPro" id="IPR012312">
    <property type="entry name" value="Hemerythrin-like"/>
</dbReference>
<keyword evidence="3" id="KW-1185">Reference proteome</keyword>
<evidence type="ECO:0000313" key="3">
    <source>
        <dbReference type="Proteomes" id="UP000270471"/>
    </source>
</evidence>
<dbReference type="Gene3D" id="1.20.120.520">
    <property type="entry name" value="nmb1532 protein domain like"/>
    <property type="match status" value="1"/>
</dbReference>
<dbReference type="Pfam" id="PF01814">
    <property type="entry name" value="Hemerythrin"/>
    <property type="match status" value="1"/>
</dbReference>
<organism evidence="2 3">
    <name type="scientific">Streptomyces shenzhenensis</name>
    <dbReference type="NCBI Taxonomy" id="943815"/>
    <lineage>
        <taxon>Bacteria</taxon>
        <taxon>Bacillati</taxon>
        <taxon>Actinomycetota</taxon>
        <taxon>Actinomycetes</taxon>
        <taxon>Kitasatosporales</taxon>
        <taxon>Streptomycetaceae</taxon>
        <taxon>Streptomyces</taxon>
    </lineage>
</organism>